<dbReference type="InterPro" id="IPR036390">
    <property type="entry name" value="WH_DNA-bd_sf"/>
</dbReference>
<dbReference type="AlphaFoldDB" id="A0A2I8VKP4"/>
<dbReference type="OrthoDB" id="290446at2157"/>
<proteinExistence type="predicted"/>
<accession>A0A2I8VKP4</accession>
<dbReference type="RefSeq" id="WP_103426189.1">
    <property type="nucleotide sequence ID" value="NZ_CP026309.1"/>
</dbReference>
<sequence length="119" mass="13473">MTDDSVVDDVDLSDIVGLLDDEHVRVILAETSAEPLSAGALSDRCGVSTSAIYRRVDRLVEAELLDEQTRLRRDGHHDTVYVASLDRFELVIRDGELRWTVERSETDIADELTRLWGKF</sequence>
<dbReference type="InterPro" id="IPR036388">
    <property type="entry name" value="WH-like_DNA-bd_sf"/>
</dbReference>
<evidence type="ECO:0000313" key="1">
    <source>
        <dbReference type="EMBL" id="AUV82500.1"/>
    </source>
</evidence>
<dbReference type="SUPFAM" id="SSF46785">
    <property type="entry name" value="Winged helix' DNA-binding domain"/>
    <property type="match status" value="1"/>
</dbReference>
<dbReference type="CDD" id="cd00090">
    <property type="entry name" value="HTH_ARSR"/>
    <property type="match status" value="1"/>
</dbReference>
<dbReference type="InterPro" id="IPR011991">
    <property type="entry name" value="ArsR-like_HTH"/>
</dbReference>
<name>A0A2I8VKP4_9EURY</name>
<protein>
    <submittedName>
        <fullName evidence="1">Transcriptional regulator</fullName>
    </submittedName>
</protein>
<reference evidence="1 2" key="1">
    <citation type="submission" date="2018-01" db="EMBL/GenBank/DDBJ databases">
        <title>Complete genome sequence of Salinigranum rubrum GX10T, an extremely halophilic archaeon isolated from a marine solar saltern.</title>
        <authorList>
            <person name="Han S."/>
        </authorList>
    </citation>
    <scope>NUCLEOTIDE SEQUENCE [LARGE SCALE GENOMIC DNA]</scope>
    <source>
        <strain evidence="1 2">GX10</strain>
    </source>
</reference>
<dbReference type="Proteomes" id="UP000236584">
    <property type="component" value="Chromosome"/>
</dbReference>
<organism evidence="1 2">
    <name type="scientific">Salinigranum rubrum</name>
    <dbReference type="NCBI Taxonomy" id="755307"/>
    <lineage>
        <taxon>Archaea</taxon>
        <taxon>Methanobacteriati</taxon>
        <taxon>Methanobacteriota</taxon>
        <taxon>Stenosarchaea group</taxon>
        <taxon>Halobacteria</taxon>
        <taxon>Halobacteriales</taxon>
        <taxon>Haloferacaceae</taxon>
        <taxon>Salinigranum</taxon>
    </lineage>
</organism>
<gene>
    <name evidence="1" type="ORF">C2R22_13330</name>
</gene>
<dbReference type="GeneID" id="35593091"/>
<keyword evidence="2" id="KW-1185">Reference proteome</keyword>
<dbReference type="EMBL" id="CP026309">
    <property type="protein sequence ID" value="AUV82500.1"/>
    <property type="molecule type" value="Genomic_DNA"/>
</dbReference>
<dbReference type="Pfam" id="PF12840">
    <property type="entry name" value="HTH_20"/>
    <property type="match status" value="1"/>
</dbReference>
<evidence type="ECO:0000313" key="2">
    <source>
        <dbReference type="Proteomes" id="UP000236584"/>
    </source>
</evidence>
<dbReference type="Gene3D" id="1.10.10.10">
    <property type="entry name" value="Winged helix-like DNA-binding domain superfamily/Winged helix DNA-binding domain"/>
    <property type="match status" value="1"/>
</dbReference>
<dbReference type="KEGG" id="srub:C2R22_13330"/>